<comment type="caution">
    <text evidence="2">The sequence shown here is derived from an EMBL/GenBank/DDBJ whole genome shotgun (WGS) entry which is preliminary data.</text>
</comment>
<keyword evidence="1" id="KW-0732">Signal</keyword>
<evidence type="ECO:0000313" key="3">
    <source>
        <dbReference type="Proteomes" id="UP000245870"/>
    </source>
</evidence>
<dbReference type="SUPFAM" id="SSF53649">
    <property type="entry name" value="Alkaline phosphatase-like"/>
    <property type="match status" value="1"/>
</dbReference>
<reference evidence="2 3" key="1">
    <citation type="submission" date="2018-05" db="EMBL/GenBank/DDBJ databases">
        <title>Genomic Encyclopedia of Type Strains, Phase IV (KMG-IV): sequencing the most valuable type-strain genomes for metagenomic binning, comparative biology and taxonomic classification.</title>
        <authorList>
            <person name="Goeker M."/>
        </authorList>
    </citation>
    <scope>NUCLEOTIDE SEQUENCE [LARGE SCALE GENOMIC DNA]</scope>
    <source>
        <strain evidence="2 3">DSM 100333</strain>
    </source>
</reference>
<dbReference type="Proteomes" id="UP000245870">
    <property type="component" value="Unassembled WGS sequence"/>
</dbReference>
<name>A0A2U0UBN5_9BACT</name>
<gene>
    <name evidence="2" type="ORF">C7379_10729</name>
</gene>
<evidence type="ECO:0000313" key="2">
    <source>
        <dbReference type="EMBL" id="PVX55054.1"/>
    </source>
</evidence>
<evidence type="ECO:0000256" key="1">
    <source>
        <dbReference type="SAM" id="SignalP"/>
    </source>
</evidence>
<dbReference type="PANTHER" id="PTHR10151:SF120">
    <property type="entry name" value="BIS(5'-ADENOSYL)-TRIPHOSPHATASE"/>
    <property type="match status" value="1"/>
</dbReference>
<dbReference type="InterPro" id="IPR017850">
    <property type="entry name" value="Alkaline_phosphatase_core_sf"/>
</dbReference>
<feature type="chain" id="PRO_5015730263" evidence="1">
    <location>
        <begin position="23"/>
        <end position="418"/>
    </location>
</feature>
<dbReference type="PANTHER" id="PTHR10151">
    <property type="entry name" value="ECTONUCLEOTIDE PYROPHOSPHATASE/PHOSPHODIESTERASE"/>
    <property type="match status" value="1"/>
</dbReference>
<dbReference type="Gene3D" id="3.30.1360.180">
    <property type="match status" value="1"/>
</dbReference>
<protein>
    <submittedName>
        <fullName evidence="2">Alkaline phosphatase D</fullName>
    </submittedName>
</protein>
<feature type="signal peptide" evidence="1">
    <location>
        <begin position="1"/>
        <end position="22"/>
    </location>
</feature>
<keyword evidence="3" id="KW-1185">Reference proteome</keyword>
<proteinExistence type="predicted"/>
<dbReference type="EMBL" id="QENY01000007">
    <property type="protein sequence ID" value="PVX55054.1"/>
    <property type="molecule type" value="Genomic_DNA"/>
</dbReference>
<dbReference type="InterPro" id="IPR002591">
    <property type="entry name" value="Phosphodiest/P_Trfase"/>
</dbReference>
<dbReference type="Pfam" id="PF01663">
    <property type="entry name" value="Phosphodiest"/>
    <property type="match status" value="1"/>
</dbReference>
<dbReference type="CDD" id="cd16018">
    <property type="entry name" value="Enpp"/>
    <property type="match status" value="1"/>
</dbReference>
<dbReference type="OrthoDB" id="9766127at2"/>
<dbReference type="AlphaFoldDB" id="A0A2U0UBN5"/>
<accession>A0A2U0UBN5</accession>
<organism evidence="2 3">
    <name type="scientific">Hallella colorans</name>
    <dbReference type="NCBI Taxonomy" id="1703337"/>
    <lineage>
        <taxon>Bacteria</taxon>
        <taxon>Pseudomonadati</taxon>
        <taxon>Bacteroidota</taxon>
        <taxon>Bacteroidia</taxon>
        <taxon>Bacteroidales</taxon>
        <taxon>Prevotellaceae</taxon>
        <taxon>Hallella</taxon>
    </lineage>
</organism>
<dbReference type="GO" id="GO:0016787">
    <property type="term" value="F:hydrolase activity"/>
    <property type="evidence" value="ECO:0007669"/>
    <property type="project" value="UniProtKB-ARBA"/>
</dbReference>
<sequence length="418" mass="47332">MTTLRKFLVSILATLCMASVSAKHTTVVVSLDGFRWDYTQWYHTPFLDFMAEHGVKSALIPSFPSKTFPNHYTLATGLYPDHHGIVANEFYNPQTGNSFALSVPWQKKNATFYHGEPIWNTAHRQGKRVAVFYWPGSDVRINGRYPDKYLDYDQKPRLSMSARLNGVLQELRRDETTRPDLVMAYLEQPDANGHNFGPQSKKTQAAVTTVDSLLRQLHEGIRLLPHADDINLIVLSDHGMTWVPENHAVNVRRVLKPEWIDKISGSIPCNIYARNGFVDSVYHVLRHMDHVKVWRKRNIPDYLHYGTNDCVGDVVVCPDPGYVVYDGDIKDGGTHGYDPTLMDMHAVFRAMGPDFKHITLPHFENVNVYELLCALLDIDPAPNDGNIDNVKAMLRLPMNNCLTATAIVVDGGFNILDM</sequence>
<dbReference type="Gene3D" id="3.40.720.10">
    <property type="entry name" value="Alkaline Phosphatase, subunit A"/>
    <property type="match status" value="1"/>
</dbReference>